<protein>
    <recommendedName>
        <fullName evidence="9">U6 small nuclear RNA (adenine-(43)-N(6))-methyltransferase</fullName>
    </recommendedName>
</protein>
<keyword evidence="3 5" id="KW-0808">Transferase</keyword>
<dbReference type="InParanoid" id="A0A0D0BBP9"/>
<evidence type="ECO:0000313" key="8">
    <source>
        <dbReference type="Proteomes" id="UP000054485"/>
    </source>
</evidence>
<comment type="similarity">
    <text evidence="1 5">Belongs to the methyltransferase superfamily. METTL16/RlmF family.</text>
</comment>
<keyword evidence="8" id="KW-1185">Reference proteome</keyword>
<evidence type="ECO:0000256" key="5">
    <source>
        <dbReference type="PIRNR" id="PIRNR037350"/>
    </source>
</evidence>
<name>A0A0D0BBP9_9AGAM</name>
<dbReference type="OrthoDB" id="514248at2759"/>
<gene>
    <name evidence="7" type="ORF">CY34DRAFT_81291</name>
</gene>
<organism evidence="7 8">
    <name type="scientific">Suillus luteus UH-Slu-Lm8-n1</name>
    <dbReference type="NCBI Taxonomy" id="930992"/>
    <lineage>
        <taxon>Eukaryota</taxon>
        <taxon>Fungi</taxon>
        <taxon>Dikarya</taxon>
        <taxon>Basidiomycota</taxon>
        <taxon>Agaricomycotina</taxon>
        <taxon>Agaricomycetes</taxon>
        <taxon>Agaricomycetidae</taxon>
        <taxon>Boletales</taxon>
        <taxon>Suillineae</taxon>
        <taxon>Suillaceae</taxon>
        <taxon>Suillus</taxon>
    </lineage>
</organism>
<keyword evidence="4 6" id="KW-0949">S-adenosyl-L-methionine</keyword>
<dbReference type="HOGENOM" id="CLU_027534_0_1_1"/>
<dbReference type="PANTHER" id="PTHR13393">
    <property type="entry name" value="SAM-DEPENDENT METHYLTRANSFERASE"/>
    <property type="match status" value="1"/>
</dbReference>
<dbReference type="InterPro" id="IPR029063">
    <property type="entry name" value="SAM-dependent_MTases_sf"/>
</dbReference>
<evidence type="ECO:0008006" key="9">
    <source>
        <dbReference type="Google" id="ProtNLM"/>
    </source>
</evidence>
<dbReference type="FunCoup" id="A0A0D0BBP9">
    <property type="interactions" value="236"/>
</dbReference>
<reference evidence="8" key="2">
    <citation type="submission" date="2015-01" db="EMBL/GenBank/DDBJ databases">
        <title>Evolutionary Origins and Diversification of the Mycorrhizal Mutualists.</title>
        <authorList>
            <consortium name="DOE Joint Genome Institute"/>
            <consortium name="Mycorrhizal Genomics Consortium"/>
            <person name="Kohler A."/>
            <person name="Kuo A."/>
            <person name="Nagy L.G."/>
            <person name="Floudas D."/>
            <person name="Copeland A."/>
            <person name="Barry K.W."/>
            <person name="Cichocki N."/>
            <person name="Veneault-Fourrey C."/>
            <person name="LaButti K."/>
            <person name="Lindquist E.A."/>
            <person name="Lipzen A."/>
            <person name="Lundell T."/>
            <person name="Morin E."/>
            <person name="Murat C."/>
            <person name="Riley R."/>
            <person name="Ohm R."/>
            <person name="Sun H."/>
            <person name="Tunlid A."/>
            <person name="Henrissat B."/>
            <person name="Grigoriev I.V."/>
            <person name="Hibbett D.S."/>
            <person name="Martin F."/>
        </authorList>
    </citation>
    <scope>NUCLEOTIDE SEQUENCE [LARGE SCALE GENOMIC DNA]</scope>
    <source>
        <strain evidence="8">UH-Slu-Lm8-n1</strain>
    </source>
</reference>
<dbReference type="GO" id="GO:0008168">
    <property type="term" value="F:methyltransferase activity"/>
    <property type="evidence" value="ECO:0007669"/>
    <property type="project" value="UniProtKB-KW"/>
</dbReference>
<dbReference type="InterPro" id="IPR017182">
    <property type="entry name" value="METTL16/PsiM"/>
</dbReference>
<evidence type="ECO:0000313" key="7">
    <source>
        <dbReference type="EMBL" id="KIK43707.1"/>
    </source>
</evidence>
<sequence>MHPRNPYNKPPDFADLARRYPPLRPHVFINHTGSSTINFRNLPAQKRLTEALFRLDYGLSLTLPDDRLCPPVPNRLNYVLWLQDIVKFTCSSSTVRGLDIGTGASAIYPLLACSIEHTWNFVATDIDERSVQFAKQNISQNSMDSRIVVERVQADGPILQPLHTSQMEFDFTMCNPPFYSSAEDISRSAEFKEFGPNAVCSGAEVEMITPGGETNFVSQIFSESLRLRMKCRWYTSMLGKMSSISALVSLFREHSVDNYAITEFVQGQTRRWAIGWSFQDARLPDALARVSNPTLQSIMPSRNTLHYAFPGARSADILSSALRDVLTLINDITLATSATPAIHNHSSTMLVHARSNTWSRAARRGRLPETVCADQGLPVLRCSVECREQSSCTSSDNACELLFTWVEGKDRLMFESFASHVNRKVTSTLQEFGDVV</sequence>
<dbReference type="PIRSF" id="PIRSF037350">
    <property type="entry name" value="Mtase_ZK1128_prd"/>
    <property type="match status" value="1"/>
</dbReference>
<evidence type="ECO:0000256" key="2">
    <source>
        <dbReference type="ARBA" id="ARBA00022603"/>
    </source>
</evidence>
<evidence type="ECO:0000256" key="1">
    <source>
        <dbReference type="ARBA" id="ARBA00005878"/>
    </source>
</evidence>
<keyword evidence="2 5" id="KW-0489">Methyltransferase</keyword>
<feature type="binding site" evidence="6">
    <location>
        <position position="101"/>
    </location>
    <ligand>
        <name>S-adenosyl-L-methionine</name>
        <dbReference type="ChEBI" id="CHEBI:59789"/>
    </ligand>
</feature>
<dbReference type="STRING" id="930992.A0A0D0BBP9"/>
<dbReference type="InterPro" id="IPR010286">
    <property type="entry name" value="METTL16/RlmF"/>
</dbReference>
<proteinExistence type="inferred from homology"/>
<evidence type="ECO:0000256" key="4">
    <source>
        <dbReference type="ARBA" id="ARBA00022691"/>
    </source>
</evidence>
<dbReference type="SUPFAM" id="SSF53335">
    <property type="entry name" value="S-adenosyl-L-methionine-dependent methyltransferases"/>
    <property type="match status" value="1"/>
</dbReference>
<dbReference type="AlphaFoldDB" id="A0A0D0BBP9"/>
<dbReference type="GO" id="GO:0070475">
    <property type="term" value="P:rRNA base methylation"/>
    <property type="evidence" value="ECO:0007669"/>
    <property type="project" value="TreeGrafter"/>
</dbReference>
<dbReference type="EMBL" id="KN835206">
    <property type="protein sequence ID" value="KIK43707.1"/>
    <property type="molecule type" value="Genomic_DNA"/>
</dbReference>
<dbReference type="PANTHER" id="PTHR13393:SF0">
    <property type="entry name" value="RNA N6-ADENOSINE-METHYLTRANSFERASE METTL16"/>
    <property type="match status" value="1"/>
</dbReference>
<dbReference type="Pfam" id="PF05971">
    <property type="entry name" value="Methyltransf_10"/>
    <property type="match status" value="1"/>
</dbReference>
<dbReference type="CDD" id="cd02440">
    <property type="entry name" value="AdoMet_MTases"/>
    <property type="match status" value="1"/>
</dbReference>
<dbReference type="Gene3D" id="3.40.50.150">
    <property type="entry name" value="Vaccinia Virus protein VP39"/>
    <property type="match status" value="1"/>
</dbReference>
<dbReference type="GO" id="GO:0005634">
    <property type="term" value="C:nucleus"/>
    <property type="evidence" value="ECO:0007669"/>
    <property type="project" value="TreeGrafter"/>
</dbReference>
<dbReference type="Proteomes" id="UP000054485">
    <property type="component" value="Unassembled WGS sequence"/>
</dbReference>
<accession>A0A0D0BBP9</accession>
<evidence type="ECO:0000256" key="3">
    <source>
        <dbReference type="ARBA" id="ARBA00022679"/>
    </source>
</evidence>
<feature type="binding site" evidence="6">
    <location>
        <position position="75"/>
    </location>
    <ligand>
        <name>S-adenosyl-L-methionine</name>
        <dbReference type="ChEBI" id="CHEBI:59789"/>
    </ligand>
</feature>
<evidence type="ECO:0000256" key="6">
    <source>
        <dbReference type="PIRSR" id="PIRSR037350-1"/>
    </source>
</evidence>
<feature type="binding site" evidence="6">
    <location>
        <position position="125"/>
    </location>
    <ligand>
        <name>S-adenosyl-L-methionine</name>
        <dbReference type="ChEBI" id="CHEBI:59789"/>
    </ligand>
</feature>
<feature type="binding site" evidence="6">
    <location>
        <position position="175"/>
    </location>
    <ligand>
        <name>S-adenosyl-L-methionine</name>
        <dbReference type="ChEBI" id="CHEBI:59789"/>
    </ligand>
</feature>
<reference evidence="7 8" key="1">
    <citation type="submission" date="2014-04" db="EMBL/GenBank/DDBJ databases">
        <authorList>
            <consortium name="DOE Joint Genome Institute"/>
            <person name="Kuo A."/>
            <person name="Ruytinx J."/>
            <person name="Rineau F."/>
            <person name="Colpaert J."/>
            <person name="Kohler A."/>
            <person name="Nagy L.G."/>
            <person name="Floudas D."/>
            <person name="Copeland A."/>
            <person name="Barry K.W."/>
            <person name="Cichocki N."/>
            <person name="Veneault-Fourrey C."/>
            <person name="LaButti K."/>
            <person name="Lindquist E.A."/>
            <person name="Lipzen A."/>
            <person name="Lundell T."/>
            <person name="Morin E."/>
            <person name="Murat C."/>
            <person name="Sun H."/>
            <person name="Tunlid A."/>
            <person name="Henrissat B."/>
            <person name="Grigoriev I.V."/>
            <person name="Hibbett D.S."/>
            <person name="Martin F."/>
            <person name="Nordberg H.P."/>
            <person name="Cantor M.N."/>
            <person name="Hua S.X."/>
        </authorList>
    </citation>
    <scope>NUCLEOTIDE SEQUENCE [LARGE SCALE GENOMIC DNA]</scope>
    <source>
        <strain evidence="7 8">UH-Slu-Lm8-n1</strain>
    </source>
</reference>